<proteinExistence type="predicted"/>
<name>A0A8S1X433_9CILI</name>
<dbReference type="AlphaFoldDB" id="A0A8S1X433"/>
<dbReference type="EMBL" id="CAJJDO010000113">
    <property type="protein sequence ID" value="CAD8196763.1"/>
    <property type="molecule type" value="Genomic_DNA"/>
</dbReference>
<evidence type="ECO:0000313" key="2">
    <source>
        <dbReference type="Proteomes" id="UP000689195"/>
    </source>
</evidence>
<reference evidence="1" key="1">
    <citation type="submission" date="2021-01" db="EMBL/GenBank/DDBJ databases">
        <authorList>
            <consortium name="Genoscope - CEA"/>
            <person name="William W."/>
        </authorList>
    </citation>
    <scope>NUCLEOTIDE SEQUENCE</scope>
</reference>
<keyword evidence="2" id="KW-1185">Reference proteome</keyword>
<accession>A0A8S1X433</accession>
<comment type="caution">
    <text evidence="1">The sequence shown here is derived from an EMBL/GenBank/DDBJ whole genome shotgun (WGS) entry which is preliminary data.</text>
</comment>
<gene>
    <name evidence="1" type="ORF">PPENT_87.1.T1130131</name>
</gene>
<organism evidence="1 2">
    <name type="scientific">Paramecium pentaurelia</name>
    <dbReference type="NCBI Taxonomy" id="43138"/>
    <lineage>
        <taxon>Eukaryota</taxon>
        <taxon>Sar</taxon>
        <taxon>Alveolata</taxon>
        <taxon>Ciliophora</taxon>
        <taxon>Intramacronucleata</taxon>
        <taxon>Oligohymenophorea</taxon>
        <taxon>Peniculida</taxon>
        <taxon>Parameciidae</taxon>
        <taxon>Paramecium</taxon>
    </lineage>
</organism>
<dbReference type="Proteomes" id="UP000689195">
    <property type="component" value="Unassembled WGS sequence"/>
</dbReference>
<protein>
    <submittedName>
        <fullName evidence="1">Uncharacterized protein</fullName>
    </submittedName>
</protein>
<evidence type="ECO:0000313" key="1">
    <source>
        <dbReference type="EMBL" id="CAD8196763.1"/>
    </source>
</evidence>
<dbReference type="OrthoDB" id="283353at2759"/>
<sequence>MKVYFDLSEKYQNCQEPCQKLDDGEICKKILRKYLMIILNYFNIDMKEIKNN</sequence>